<proteinExistence type="predicted"/>
<dbReference type="RefSeq" id="WP_164679225.1">
    <property type="nucleotide sequence ID" value="NZ_CP049057.1"/>
</dbReference>
<protein>
    <submittedName>
        <fullName evidence="1">Uncharacterized protein</fullName>
    </submittedName>
</protein>
<evidence type="ECO:0000313" key="1">
    <source>
        <dbReference type="EMBL" id="QIE59196.1"/>
    </source>
</evidence>
<organism evidence="1 2">
    <name type="scientific">Rasiella rasia</name>
    <dbReference type="NCBI Taxonomy" id="2744027"/>
    <lineage>
        <taxon>Bacteria</taxon>
        <taxon>Pseudomonadati</taxon>
        <taxon>Bacteroidota</taxon>
        <taxon>Flavobacteriia</taxon>
        <taxon>Flavobacteriales</taxon>
        <taxon>Flavobacteriaceae</taxon>
        <taxon>Rasiella</taxon>
    </lineage>
</organism>
<keyword evidence="2" id="KW-1185">Reference proteome</keyword>
<dbReference type="KEGG" id="mgel:G5B37_06365"/>
<dbReference type="AlphaFoldDB" id="A0A6G6GKS8"/>
<name>A0A6G6GKS8_9FLAO</name>
<accession>A0A6G6GKS8</accession>
<sequence>MQSLVWLVVVLFCVSTYAQGKVDGFYKSKNQGAIVIGGGFEDSKKYVAGNTTLDLERSTYYISMFTAYGISDNLDVNISLPYISSNKENNLQDISVFLKYKLLKYTLEHGIIEVSAVAGLSTPISNYSLGGLNDIGQQATILDTRGMFHFKANTSWFVTLQSGFSYKLAEVPNSIPATLKVGKATSRWYYDLYYDYQHTFGGINYRGTPAPQNFRELGVDFHKVGGTLYRPFSTKWGAFATIAYIFDGRNVFLGGAYGLGLAYNFDLN</sequence>
<gene>
    <name evidence="1" type="ORF">G5B37_06365</name>
</gene>
<dbReference type="EMBL" id="CP049057">
    <property type="protein sequence ID" value="QIE59196.1"/>
    <property type="molecule type" value="Genomic_DNA"/>
</dbReference>
<reference evidence="1 2" key="1">
    <citation type="submission" date="2020-02" db="EMBL/GenBank/DDBJ databases">
        <title>Complete genome sequence of Flavobacteriaceae bacterium.</title>
        <authorList>
            <person name="Kim S.-J."/>
            <person name="Kim Y.-S."/>
            <person name="Kim K.-H."/>
        </authorList>
    </citation>
    <scope>NUCLEOTIDE SEQUENCE [LARGE SCALE GENOMIC DNA]</scope>
    <source>
        <strain evidence="1 2">RR4-40</strain>
    </source>
</reference>
<dbReference type="Proteomes" id="UP000505306">
    <property type="component" value="Chromosome"/>
</dbReference>
<evidence type="ECO:0000313" key="2">
    <source>
        <dbReference type="Proteomes" id="UP000505306"/>
    </source>
</evidence>